<accession>A0A645GYA9</accession>
<dbReference type="EMBL" id="VSSQ01082886">
    <property type="protein sequence ID" value="MPN31380.1"/>
    <property type="molecule type" value="Genomic_DNA"/>
</dbReference>
<evidence type="ECO:0000313" key="1">
    <source>
        <dbReference type="EMBL" id="MPN31380.1"/>
    </source>
</evidence>
<dbReference type="AlphaFoldDB" id="A0A645GYA9"/>
<comment type="caution">
    <text evidence="1">The sequence shown here is derived from an EMBL/GenBank/DDBJ whole genome shotgun (WGS) entry which is preliminary data.</text>
</comment>
<proteinExistence type="predicted"/>
<name>A0A645GYA9_9ZZZZ</name>
<reference evidence="1" key="1">
    <citation type="submission" date="2019-08" db="EMBL/GenBank/DDBJ databases">
        <authorList>
            <person name="Kucharzyk K."/>
            <person name="Murdoch R.W."/>
            <person name="Higgins S."/>
            <person name="Loffler F."/>
        </authorList>
    </citation>
    <scope>NUCLEOTIDE SEQUENCE</scope>
</reference>
<sequence>MCKGNMADLPAPPIKISAIAQLITETPINETPVVLAKTLASPEVKIPKSNVFV</sequence>
<gene>
    <name evidence="1" type="ORF">SDC9_178854</name>
</gene>
<organism evidence="1">
    <name type="scientific">bioreactor metagenome</name>
    <dbReference type="NCBI Taxonomy" id="1076179"/>
    <lineage>
        <taxon>unclassified sequences</taxon>
        <taxon>metagenomes</taxon>
        <taxon>ecological metagenomes</taxon>
    </lineage>
</organism>
<protein>
    <submittedName>
        <fullName evidence="1">Uncharacterized protein</fullName>
    </submittedName>
</protein>